<gene>
    <name evidence="2" type="ORF">SAMN05444362_12228</name>
</gene>
<dbReference type="STRING" id="1346286.SAMN05444362_12228"/>
<name>A0A1M5J7A2_9BACT</name>
<dbReference type="EMBL" id="FQUC01000022">
    <property type="protein sequence ID" value="SHG36422.1"/>
    <property type="molecule type" value="Genomic_DNA"/>
</dbReference>
<dbReference type="Proteomes" id="UP000184480">
    <property type="component" value="Unassembled WGS sequence"/>
</dbReference>
<organism evidence="2 3">
    <name type="scientific">Dysgonomonas macrotermitis</name>
    <dbReference type="NCBI Taxonomy" id="1346286"/>
    <lineage>
        <taxon>Bacteria</taxon>
        <taxon>Pseudomonadati</taxon>
        <taxon>Bacteroidota</taxon>
        <taxon>Bacteroidia</taxon>
        <taxon>Bacteroidales</taxon>
        <taxon>Dysgonomonadaceae</taxon>
        <taxon>Dysgonomonas</taxon>
    </lineage>
</organism>
<reference evidence="3" key="1">
    <citation type="submission" date="2016-11" db="EMBL/GenBank/DDBJ databases">
        <authorList>
            <person name="Varghese N."/>
            <person name="Submissions S."/>
        </authorList>
    </citation>
    <scope>NUCLEOTIDE SEQUENCE [LARGE SCALE GENOMIC DNA]</scope>
    <source>
        <strain evidence="3">DSM 27370</strain>
    </source>
</reference>
<evidence type="ECO:0000313" key="3">
    <source>
        <dbReference type="Proteomes" id="UP000184480"/>
    </source>
</evidence>
<dbReference type="Pfam" id="PF13595">
    <property type="entry name" value="DUF4138"/>
    <property type="match status" value="1"/>
</dbReference>
<dbReference type="InterPro" id="IPR022298">
    <property type="entry name" value="Conjug_transposon_TraN"/>
</dbReference>
<sequence>MRKYIVVLALMIASLSINAQTEETIPVVNKTSEDMQEDLQQVLKPTYGDYYEGLSKKITFDRMIPPYGLEVTFDKTVHIIFPAPIQYVDLGSNRIIAGKAGTSENILRVKASIKDFEAETNMAVITQDGSYYTFNVKYASEPEKLNIEMKDFMHDGIAANRPNNSMDIYLKELGSESPRIVYLVNRAIYNTDKRLVKHIGSKRFGIQYLLKGIYSHNNLLYLHTSIKNSSNVPFDIDFVRMKIVDKKMVKQTAIQETVIYPLRAYNFISSVGGNQVERTVFTIDKVTIPNDKQLVIELFEKNGGRNQSFVIENEDLLRAEEINELKVK</sequence>
<dbReference type="RefSeq" id="WP_062184643.1">
    <property type="nucleotide sequence ID" value="NZ_BBXL01000029.1"/>
</dbReference>
<feature type="signal peptide" evidence="1">
    <location>
        <begin position="1"/>
        <end position="19"/>
    </location>
</feature>
<dbReference type="OrthoDB" id="1038500at2"/>
<keyword evidence="3" id="KW-1185">Reference proteome</keyword>
<protein>
    <submittedName>
        <fullName evidence="2">Bacteroides conjugative transposon TraN protein</fullName>
    </submittedName>
</protein>
<evidence type="ECO:0000256" key="1">
    <source>
        <dbReference type="SAM" id="SignalP"/>
    </source>
</evidence>
<feature type="chain" id="PRO_5009911295" evidence="1">
    <location>
        <begin position="20"/>
        <end position="328"/>
    </location>
</feature>
<dbReference type="NCBIfam" id="TIGR03780">
    <property type="entry name" value="Bac_Flav_CT_N"/>
    <property type="match status" value="1"/>
</dbReference>
<dbReference type="AlphaFoldDB" id="A0A1M5J7A2"/>
<keyword evidence="1" id="KW-0732">Signal</keyword>
<evidence type="ECO:0000313" key="2">
    <source>
        <dbReference type="EMBL" id="SHG36422.1"/>
    </source>
</evidence>
<proteinExistence type="predicted"/>
<accession>A0A1M5J7A2</accession>